<gene>
    <name evidence="1" type="ORF">BDA99DRAFT_502968</name>
</gene>
<proteinExistence type="predicted"/>
<evidence type="ECO:0000313" key="2">
    <source>
        <dbReference type="Proteomes" id="UP001209540"/>
    </source>
</evidence>
<dbReference type="Proteomes" id="UP001209540">
    <property type="component" value="Unassembled WGS sequence"/>
</dbReference>
<organism evidence="1 2">
    <name type="scientific">Phascolomyces articulosus</name>
    <dbReference type="NCBI Taxonomy" id="60185"/>
    <lineage>
        <taxon>Eukaryota</taxon>
        <taxon>Fungi</taxon>
        <taxon>Fungi incertae sedis</taxon>
        <taxon>Mucoromycota</taxon>
        <taxon>Mucoromycotina</taxon>
        <taxon>Mucoromycetes</taxon>
        <taxon>Mucorales</taxon>
        <taxon>Lichtheimiaceae</taxon>
        <taxon>Phascolomyces</taxon>
    </lineage>
</organism>
<reference evidence="1" key="1">
    <citation type="journal article" date="2022" name="IScience">
        <title>Evolution of zygomycete secretomes and the origins of terrestrial fungal ecologies.</title>
        <authorList>
            <person name="Chang Y."/>
            <person name="Wang Y."/>
            <person name="Mondo S."/>
            <person name="Ahrendt S."/>
            <person name="Andreopoulos W."/>
            <person name="Barry K."/>
            <person name="Beard J."/>
            <person name="Benny G.L."/>
            <person name="Blankenship S."/>
            <person name="Bonito G."/>
            <person name="Cuomo C."/>
            <person name="Desiro A."/>
            <person name="Gervers K.A."/>
            <person name="Hundley H."/>
            <person name="Kuo A."/>
            <person name="LaButti K."/>
            <person name="Lang B.F."/>
            <person name="Lipzen A."/>
            <person name="O'Donnell K."/>
            <person name="Pangilinan J."/>
            <person name="Reynolds N."/>
            <person name="Sandor L."/>
            <person name="Smith M.E."/>
            <person name="Tsang A."/>
            <person name="Grigoriev I.V."/>
            <person name="Stajich J.E."/>
            <person name="Spatafora J.W."/>
        </authorList>
    </citation>
    <scope>NUCLEOTIDE SEQUENCE</scope>
    <source>
        <strain evidence="1">RSA 2281</strain>
    </source>
</reference>
<comment type="caution">
    <text evidence="1">The sequence shown here is derived from an EMBL/GenBank/DDBJ whole genome shotgun (WGS) entry which is preliminary data.</text>
</comment>
<dbReference type="SUPFAM" id="SSF52047">
    <property type="entry name" value="RNI-like"/>
    <property type="match status" value="1"/>
</dbReference>
<name>A0AAD5KJK9_9FUNG</name>
<sequence length="642" mass="73000">MPTSLPPQFLEDLESFPTQIQHIQKAFRTQNFQQLVEYASKTINYIHEQNLLVLALLDIRSYAYSMNRQYSEAHADAQKMTQLAPMSASGYTRVGHLLLNYEQHIGPIELNNYSHSNARTMSSGLNNAQPIEKESTKMNEHSGKQKENVVTDEGFRKETGSVNTNIFSDEKKALTLNEMDDKLNSQSGIEEAILKLYGLQDTLTHLNVKVVSKENPSFTIATILTACSHLPHLTFHSTTESGLSTHIGDFNAVLEHNCLVNLEICSTQISYQEMNPILVKCPQLQCVYLYSGRDISIVELLVQGISSNRLEITNTSKYTMTMEYLLQKKNKTKDVMCNNDHQERGLRHLYVVADTKTQISFLDFCDLIGFMQTNKTTLETIAIEIPDTPETKKILQLLFSLRPFPIHDDNKFRKIKNLTYDHEECRKLIESFMLHRIRDSTTLKSLTVGKIGDLSKLVDTLVNISPLEQLEIRGKPEGCTSNTMDHSALIRLLKNYAAFSSSSSLKTFTLQRHYQGTDQMLHTLAQIKTLNRVSFQELPHLSTKGITNFFAKIGNQLTYVHLLNMHCVDDLVLAVLGVRGNNLTTVDLQHLDNITDQGIRTFMSVVTSKLTVLRIQDCSKITNEDCMCDRKKLNEEFVYLKE</sequence>
<dbReference type="InterPro" id="IPR011990">
    <property type="entry name" value="TPR-like_helical_dom_sf"/>
</dbReference>
<protein>
    <submittedName>
        <fullName evidence="1">Uncharacterized protein</fullName>
    </submittedName>
</protein>
<dbReference type="EMBL" id="JAIXMP010000008">
    <property type="protein sequence ID" value="KAI9268912.1"/>
    <property type="molecule type" value="Genomic_DNA"/>
</dbReference>
<reference evidence="1" key="2">
    <citation type="submission" date="2023-02" db="EMBL/GenBank/DDBJ databases">
        <authorList>
            <consortium name="DOE Joint Genome Institute"/>
            <person name="Mondo S.J."/>
            <person name="Chang Y."/>
            <person name="Wang Y."/>
            <person name="Ahrendt S."/>
            <person name="Andreopoulos W."/>
            <person name="Barry K."/>
            <person name="Beard J."/>
            <person name="Benny G.L."/>
            <person name="Blankenship S."/>
            <person name="Bonito G."/>
            <person name="Cuomo C."/>
            <person name="Desiro A."/>
            <person name="Gervers K.A."/>
            <person name="Hundley H."/>
            <person name="Kuo A."/>
            <person name="LaButti K."/>
            <person name="Lang B.F."/>
            <person name="Lipzen A."/>
            <person name="O'Donnell K."/>
            <person name="Pangilinan J."/>
            <person name="Reynolds N."/>
            <person name="Sandor L."/>
            <person name="Smith M.W."/>
            <person name="Tsang A."/>
            <person name="Grigoriev I.V."/>
            <person name="Stajich J.E."/>
            <person name="Spatafora J.W."/>
        </authorList>
    </citation>
    <scope>NUCLEOTIDE SEQUENCE</scope>
    <source>
        <strain evidence="1">RSA 2281</strain>
    </source>
</reference>
<evidence type="ECO:0000313" key="1">
    <source>
        <dbReference type="EMBL" id="KAI9268912.1"/>
    </source>
</evidence>
<keyword evidence="2" id="KW-1185">Reference proteome</keyword>
<dbReference type="Gene3D" id="3.80.10.10">
    <property type="entry name" value="Ribonuclease Inhibitor"/>
    <property type="match status" value="1"/>
</dbReference>
<dbReference type="AlphaFoldDB" id="A0AAD5KJK9"/>
<dbReference type="SUPFAM" id="SSF48452">
    <property type="entry name" value="TPR-like"/>
    <property type="match status" value="1"/>
</dbReference>
<dbReference type="InterPro" id="IPR032675">
    <property type="entry name" value="LRR_dom_sf"/>
</dbReference>
<accession>A0AAD5KJK9</accession>
<dbReference type="Gene3D" id="1.25.40.10">
    <property type="entry name" value="Tetratricopeptide repeat domain"/>
    <property type="match status" value="1"/>
</dbReference>